<reference evidence="3" key="1">
    <citation type="submission" date="2016-10" db="EMBL/GenBank/DDBJ databases">
        <authorList>
            <person name="Varghese N."/>
            <person name="Submissions S."/>
        </authorList>
    </citation>
    <scope>NUCLEOTIDE SEQUENCE [LARGE SCALE GENOMIC DNA]</scope>
    <source>
        <strain evidence="3">BP1-148</strain>
    </source>
</reference>
<evidence type="ECO:0000256" key="1">
    <source>
        <dbReference type="SAM" id="MobiDB-lite"/>
    </source>
</evidence>
<dbReference type="Proteomes" id="UP000198779">
    <property type="component" value="Unassembled WGS sequence"/>
</dbReference>
<gene>
    <name evidence="2" type="ORF">SAMN04487901_10684</name>
</gene>
<proteinExistence type="predicted"/>
<accession>A0A1G7VRE1</accession>
<dbReference type="EMBL" id="FNCQ01000006">
    <property type="protein sequence ID" value="SDG62108.1"/>
    <property type="molecule type" value="Genomic_DNA"/>
</dbReference>
<evidence type="ECO:0000313" key="2">
    <source>
        <dbReference type="EMBL" id="SDG62108.1"/>
    </source>
</evidence>
<keyword evidence="3" id="KW-1185">Reference proteome</keyword>
<evidence type="ECO:0000313" key="3">
    <source>
        <dbReference type="Proteomes" id="UP000198779"/>
    </source>
</evidence>
<organism evidence="2 3">
    <name type="scientific">Prevotella communis</name>
    <dbReference type="NCBI Taxonomy" id="2913614"/>
    <lineage>
        <taxon>Bacteria</taxon>
        <taxon>Pseudomonadati</taxon>
        <taxon>Bacteroidota</taxon>
        <taxon>Bacteroidia</taxon>
        <taxon>Bacteroidales</taxon>
        <taxon>Prevotellaceae</taxon>
        <taxon>Prevotella</taxon>
    </lineage>
</organism>
<protein>
    <submittedName>
        <fullName evidence="2">Uncharacterized protein</fullName>
    </submittedName>
</protein>
<sequence length="177" mass="19306">MAEIKNLYGNNNTQPLSIQYELIKAENHLRLSAFFYSNLSARYKNSISPTCSFLNFIHIDSSVYTPPSKPSVSRKPPPSQASSSPHSSPFDLPSPNSACHAPLSDAVTDYDGWFQQTQPPPGTVSSNVLPASYPFHPFNPCSTSDISHQTSTFCATLTPPRDTAPFLLSLIQAPSLC</sequence>
<feature type="compositionally biased region" description="Low complexity" evidence="1">
    <location>
        <begin position="70"/>
        <end position="94"/>
    </location>
</feature>
<dbReference type="AlphaFoldDB" id="A0A1G7VRE1"/>
<feature type="region of interest" description="Disordered" evidence="1">
    <location>
        <begin position="67"/>
        <end position="94"/>
    </location>
</feature>
<name>A0A1G7VRE1_9BACT</name>